<sequence>MSLERVQETLATLGFGHYLNALLSPDSMTWIQFGAEPALVIGKKDDKDVLAYLTEYRKKGLEPRYTVATNAALGEGELLWSRDAVLQWPLFEPFNTITQGTKARMKVKLTMLVRFYFLWKGHLPELHGDLDKVCKNLGRVMKSVYREGEGDALEDDEADMIEESPEPEDTASTLEMRSDSRDGTKSEGAAGTIEEPKRTSTTPILQSQETNSNAFGLRQYLIDRGALYLLDNIPEPEEIQFTDQTFLEEAQPKKLFVGSRKESGEDIYAYMVRAGQRYEIRFFVEGDDFRTPIRADDVGTQRLLHPFSKTFPKPTSPNVVADQSRLALMVKYYFIAAGIAPDDVLKESKTFAERLHSALGYIAKRMGPAAVKPPPQAIIAKSPKRLDNKANNANKANDDPDKTDEDSESEESDYVFKSSIKPTMAGDKPPRISTTPKKPEASNSEHKKPVFARKSAPTIPRRPTPVDSIPTPPAPKPTPPTVDSTNITVTPSASPTPARPLPPVPVQSTSTTKPSPSTTKSPKTIKPTKTSKPSKRPRTSDSSFPFDDDAIFEDLRRLMTQNDDLTRDINAVAHELETHEMRKEAFLAKWEAKHDALVQKQEKMKMEKIEVRRQVFKRQKKCEEALEED</sequence>
<protein>
    <submittedName>
        <fullName evidence="3">Uncharacterized protein</fullName>
    </submittedName>
</protein>
<comment type="caution">
    <text evidence="3">The sequence shown here is derived from an EMBL/GenBank/DDBJ whole genome shotgun (WGS) entry which is preliminary data.</text>
</comment>
<feature type="compositionally biased region" description="Basic and acidic residues" evidence="2">
    <location>
        <begin position="176"/>
        <end position="185"/>
    </location>
</feature>
<evidence type="ECO:0000313" key="4">
    <source>
        <dbReference type="Proteomes" id="UP000249757"/>
    </source>
</evidence>
<feature type="compositionally biased region" description="Pro residues" evidence="2">
    <location>
        <begin position="470"/>
        <end position="480"/>
    </location>
</feature>
<dbReference type="Proteomes" id="UP000249757">
    <property type="component" value="Unassembled WGS sequence"/>
</dbReference>
<feature type="coiled-coil region" evidence="1">
    <location>
        <begin position="555"/>
        <end position="607"/>
    </location>
</feature>
<evidence type="ECO:0000256" key="2">
    <source>
        <dbReference type="SAM" id="MobiDB-lite"/>
    </source>
</evidence>
<evidence type="ECO:0000256" key="1">
    <source>
        <dbReference type="SAM" id="Coils"/>
    </source>
</evidence>
<feature type="compositionally biased region" description="Low complexity" evidence="2">
    <location>
        <begin position="506"/>
        <end position="531"/>
    </location>
</feature>
<feature type="region of interest" description="Disordered" evidence="2">
    <location>
        <begin position="381"/>
        <end position="547"/>
    </location>
</feature>
<feature type="compositionally biased region" description="Polar residues" evidence="2">
    <location>
        <begin position="199"/>
        <end position="209"/>
    </location>
</feature>
<accession>A0A922NEI5</accession>
<gene>
    <name evidence="3" type="ORF">Ptr86124_006456</name>
</gene>
<dbReference type="OMA" id="PRGFHEV"/>
<dbReference type="EMBL" id="NRDI02000007">
    <property type="protein sequence ID" value="KAI1515133.1"/>
    <property type="molecule type" value="Genomic_DNA"/>
</dbReference>
<proteinExistence type="predicted"/>
<feature type="region of interest" description="Disordered" evidence="2">
    <location>
        <begin position="148"/>
        <end position="209"/>
    </location>
</feature>
<feature type="compositionally biased region" description="Basic and acidic residues" evidence="2">
    <location>
        <begin position="437"/>
        <end position="448"/>
    </location>
</feature>
<feature type="compositionally biased region" description="Acidic residues" evidence="2">
    <location>
        <begin position="150"/>
        <end position="169"/>
    </location>
</feature>
<feature type="compositionally biased region" description="Acidic residues" evidence="2">
    <location>
        <begin position="401"/>
        <end position="413"/>
    </location>
</feature>
<dbReference type="AlphaFoldDB" id="A0A922NEI5"/>
<reference evidence="4" key="1">
    <citation type="journal article" date="2022" name="Microb. Genom.">
        <title>A global pangenome for the wheat fungal pathogen Pyrenophora tritici-repentis and prediction of effector protein structural homology.</title>
        <authorList>
            <person name="Moolhuijzen P.M."/>
            <person name="See P.T."/>
            <person name="Shi G."/>
            <person name="Powell H.R."/>
            <person name="Cockram J."/>
            <person name="Jorgensen L.N."/>
            <person name="Benslimane H."/>
            <person name="Strelkov S.E."/>
            <person name="Turner J."/>
            <person name="Liu Z."/>
            <person name="Moffat C.S."/>
        </authorList>
    </citation>
    <scope>NUCLEOTIDE SEQUENCE [LARGE SCALE GENOMIC DNA]</scope>
</reference>
<name>A0A922NEI5_9PLEO</name>
<evidence type="ECO:0000313" key="3">
    <source>
        <dbReference type="EMBL" id="KAI1515133.1"/>
    </source>
</evidence>
<keyword evidence="1" id="KW-0175">Coiled coil</keyword>
<organism evidence="3 4">
    <name type="scientific">Pyrenophora tritici-repentis</name>
    <dbReference type="NCBI Taxonomy" id="45151"/>
    <lineage>
        <taxon>Eukaryota</taxon>
        <taxon>Fungi</taxon>
        <taxon>Dikarya</taxon>
        <taxon>Ascomycota</taxon>
        <taxon>Pezizomycotina</taxon>
        <taxon>Dothideomycetes</taxon>
        <taxon>Pleosporomycetidae</taxon>
        <taxon>Pleosporales</taxon>
        <taxon>Pleosporineae</taxon>
        <taxon>Pleosporaceae</taxon>
        <taxon>Pyrenophora</taxon>
    </lineage>
</organism>
<dbReference type="OrthoDB" id="3776883at2759"/>
<keyword evidence="4" id="KW-1185">Reference proteome</keyword>